<proteinExistence type="predicted"/>
<evidence type="ECO:0000313" key="5">
    <source>
        <dbReference type="EMBL" id="TGY42689.1"/>
    </source>
</evidence>
<protein>
    <submittedName>
        <fullName evidence="5">ABC transporter ATP-binding protein</fullName>
    </submittedName>
</protein>
<name>A0A4S2DKE6_9CLOT</name>
<dbReference type="SMART" id="SM00382">
    <property type="entry name" value="AAA"/>
    <property type="match status" value="1"/>
</dbReference>
<dbReference type="Proteomes" id="UP000306888">
    <property type="component" value="Unassembled WGS sequence"/>
</dbReference>
<evidence type="ECO:0000256" key="3">
    <source>
        <dbReference type="ARBA" id="ARBA00022840"/>
    </source>
</evidence>
<evidence type="ECO:0000256" key="2">
    <source>
        <dbReference type="ARBA" id="ARBA00022741"/>
    </source>
</evidence>
<organism evidence="5 6">
    <name type="scientific">Clostridium sartagoforme</name>
    <dbReference type="NCBI Taxonomy" id="84031"/>
    <lineage>
        <taxon>Bacteria</taxon>
        <taxon>Bacillati</taxon>
        <taxon>Bacillota</taxon>
        <taxon>Clostridia</taxon>
        <taxon>Eubacteriales</taxon>
        <taxon>Clostridiaceae</taxon>
        <taxon>Clostridium</taxon>
    </lineage>
</organism>
<dbReference type="FunFam" id="3.40.50.300:FF:000421">
    <property type="entry name" value="Branched-chain amino acid ABC transporter ATP-binding protein"/>
    <property type="match status" value="1"/>
</dbReference>
<dbReference type="RefSeq" id="WP_136006116.1">
    <property type="nucleotide sequence ID" value="NZ_SRYR01000002.1"/>
</dbReference>
<dbReference type="Pfam" id="PF00005">
    <property type="entry name" value="ABC_tran"/>
    <property type="match status" value="1"/>
</dbReference>
<dbReference type="Gene3D" id="3.40.50.300">
    <property type="entry name" value="P-loop containing nucleotide triphosphate hydrolases"/>
    <property type="match status" value="1"/>
</dbReference>
<dbReference type="InterPro" id="IPR003593">
    <property type="entry name" value="AAA+_ATPase"/>
</dbReference>
<dbReference type="AlphaFoldDB" id="A0A4S2DKE6"/>
<sequence length="262" mass="29329">MSLIQTLKIEDLSIAFGGLKAVDNLSFHINEGEIYGLIGPNGAGKTTVFNCITQFYKPDKGKVIFKTINNEEVNLVEKETHNIIKLGLVRTFQNVELIKDLTLVENLLIGAHISYKSGLFANAFRTRKARREEEENIGKAEGILRFLGIENKKHELAGGQPYGVLKKIELGRTLMSNPKLIILDEPAAGLNDTETLELSKLIKGIRDEYKCNILLVEHDMRLVMDICDRICAISFGRKLAEGTPKEIQSNKDVQEAYLGKEE</sequence>
<dbReference type="GO" id="GO:0005886">
    <property type="term" value="C:plasma membrane"/>
    <property type="evidence" value="ECO:0007669"/>
    <property type="project" value="TreeGrafter"/>
</dbReference>
<dbReference type="InterPro" id="IPR027417">
    <property type="entry name" value="P-loop_NTPase"/>
</dbReference>
<keyword evidence="6" id="KW-1185">Reference proteome</keyword>
<dbReference type="EMBL" id="SRYR01000002">
    <property type="protein sequence ID" value="TGY42689.1"/>
    <property type="molecule type" value="Genomic_DNA"/>
</dbReference>
<keyword evidence="1" id="KW-0813">Transport</keyword>
<evidence type="ECO:0000259" key="4">
    <source>
        <dbReference type="PROSITE" id="PS50893"/>
    </source>
</evidence>
<dbReference type="PROSITE" id="PS50893">
    <property type="entry name" value="ABC_TRANSPORTER_2"/>
    <property type="match status" value="1"/>
</dbReference>
<evidence type="ECO:0000256" key="1">
    <source>
        <dbReference type="ARBA" id="ARBA00022448"/>
    </source>
</evidence>
<dbReference type="GO" id="GO:0005524">
    <property type="term" value="F:ATP binding"/>
    <property type="evidence" value="ECO:0007669"/>
    <property type="project" value="UniProtKB-KW"/>
</dbReference>
<comment type="caution">
    <text evidence="5">The sequence shown here is derived from an EMBL/GenBank/DDBJ whole genome shotgun (WGS) entry which is preliminary data.</text>
</comment>
<gene>
    <name evidence="5" type="ORF">E5347_07715</name>
</gene>
<keyword evidence="2" id="KW-0547">Nucleotide-binding</keyword>
<feature type="domain" description="ABC transporter" evidence="4">
    <location>
        <begin position="7"/>
        <end position="260"/>
    </location>
</feature>
<dbReference type="Pfam" id="PF12399">
    <property type="entry name" value="BCA_ABC_TP_C"/>
    <property type="match status" value="1"/>
</dbReference>
<reference evidence="5 6" key="1">
    <citation type="submission" date="2019-04" db="EMBL/GenBank/DDBJ databases">
        <title>Microbes associate with the intestines of laboratory mice.</title>
        <authorList>
            <person name="Navarre W."/>
            <person name="Wong E."/>
            <person name="Huang K."/>
            <person name="Tropini C."/>
            <person name="Ng K."/>
            <person name="Yu B."/>
        </authorList>
    </citation>
    <scope>NUCLEOTIDE SEQUENCE [LARGE SCALE GENOMIC DNA]</scope>
    <source>
        <strain evidence="5 6">NM50_B9-20</strain>
    </source>
</reference>
<dbReference type="PANTHER" id="PTHR45772">
    <property type="entry name" value="CONSERVED COMPONENT OF ABC TRANSPORTER FOR NATURAL AMINO ACIDS-RELATED"/>
    <property type="match status" value="1"/>
</dbReference>
<dbReference type="OrthoDB" id="9805514at2"/>
<dbReference type="GO" id="GO:0016887">
    <property type="term" value="F:ATP hydrolysis activity"/>
    <property type="evidence" value="ECO:0007669"/>
    <property type="project" value="InterPro"/>
</dbReference>
<dbReference type="SUPFAM" id="SSF52540">
    <property type="entry name" value="P-loop containing nucleoside triphosphate hydrolases"/>
    <property type="match status" value="1"/>
</dbReference>
<dbReference type="InterPro" id="IPR003439">
    <property type="entry name" value="ABC_transporter-like_ATP-bd"/>
</dbReference>
<evidence type="ECO:0000313" key="6">
    <source>
        <dbReference type="Proteomes" id="UP000306888"/>
    </source>
</evidence>
<dbReference type="InterPro" id="IPR032823">
    <property type="entry name" value="BCA_ABC_TP_C"/>
</dbReference>
<dbReference type="InterPro" id="IPR051120">
    <property type="entry name" value="ABC_AA/LPS_Transport"/>
</dbReference>
<keyword evidence="3 5" id="KW-0067">ATP-binding</keyword>
<dbReference type="CDD" id="cd03219">
    <property type="entry name" value="ABC_Mj1267_LivG_branched"/>
    <property type="match status" value="1"/>
</dbReference>
<accession>A0A4S2DKE6</accession>